<dbReference type="GO" id="GO:0044718">
    <property type="term" value="P:siderophore transmembrane transport"/>
    <property type="evidence" value="ECO:0007669"/>
    <property type="project" value="TreeGrafter"/>
</dbReference>
<keyword evidence="15" id="KW-1185">Reference proteome</keyword>
<dbReference type="PANTHER" id="PTHR30069:SF28">
    <property type="entry name" value="TONB-DEPENDENT RECEPTOR YNCD-RELATED"/>
    <property type="match status" value="1"/>
</dbReference>
<evidence type="ECO:0000256" key="4">
    <source>
        <dbReference type="ARBA" id="ARBA00022692"/>
    </source>
</evidence>
<evidence type="ECO:0000256" key="1">
    <source>
        <dbReference type="ARBA" id="ARBA00004571"/>
    </source>
</evidence>
<comment type="caution">
    <text evidence="14">The sequence shown here is derived from an EMBL/GenBank/DDBJ whole genome shotgun (WGS) entry which is preliminary data.</text>
</comment>
<evidence type="ECO:0000256" key="8">
    <source>
        <dbReference type="PROSITE-ProRule" id="PRU01360"/>
    </source>
</evidence>
<keyword evidence="6 8" id="KW-0472">Membrane</keyword>
<dbReference type="InterPro" id="IPR036942">
    <property type="entry name" value="Beta-barrel_TonB_sf"/>
</dbReference>
<evidence type="ECO:0000256" key="9">
    <source>
        <dbReference type="RuleBase" id="RU003357"/>
    </source>
</evidence>
<dbReference type="OrthoDB" id="9775095at2"/>
<reference evidence="14 15" key="1">
    <citation type="submission" date="2016-11" db="EMBL/GenBank/DDBJ databases">
        <title>Study of marine rhodopsin-containing bacteria.</title>
        <authorList>
            <person name="Yoshizawa S."/>
            <person name="Kumagai Y."/>
            <person name="Kogure K."/>
        </authorList>
    </citation>
    <scope>NUCLEOTIDE SEQUENCE [LARGE SCALE GENOMIC DNA]</scope>
    <source>
        <strain evidence="14 15">SAORIC-28</strain>
    </source>
</reference>
<dbReference type="SUPFAM" id="SSF56935">
    <property type="entry name" value="Porins"/>
    <property type="match status" value="1"/>
</dbReference>
<evidence type="ECO:0000256" key="5">
    <source>
        <dbReference type="ARBA" id="ARBA00023077"/>
    </source>
</evidence>
<keyword evidence="7 8" id="KW-0998">Cell outer membrane</keyword>
<dbReference type="RefSeq" id="WP_095508969.1">
    <property type="nucleotide sequence ID" value="NZ_MQWD01000001.1"/>
</dbReference>
<feature type="region of interest" description="Disordered" evidence="10">
    <location>
        <begin position="250"/>
        <end position="269"/>
    </location>
</feature>
<keyword evidence="11" id="KW-0732">Signal</keyword>
<feature type="signal peptide" evidence="11">
    <location>
        <begin position="1"/>
        <end position="20"/>
    </location>
</feature>
<evidence type="ECO:0000256" key="3">
    <source>
        <dbReference type="ARBA" id="ARBA00022452"/>
    </source>
</evidence>
<keyword evidence="2 8" id="KW-0813">Transport</keyword>
<evidence type="ECO:0000313" key="15">
    <source>
        <dbReference type="Proteomes" id="UP000216339"/>
    </source>
</evidence>
<dbReference type="GO" id="GO:0015344">
    <property type="term" value="F:siderophore uptake transmembrane transporter activity"/>
    <property type="evidence" value="ECO:0007669"/>
    <property type="project" value="TreeGrafter"/>
</dbReference>
<dbReference type="GO" id="GO:0009279">
    <property type="term" value="C:cell outer membrane"/>
    <property type="evidence" value="ECO:0007669"/>
    <property type="project" value="UniProtKB-SubCell"/>
</dbReference>
<feature type="domain" description="TonB-dependent receptor-like beta-barrel" evidence="12">
    <location>
        <begin position="335"/>
        <end position="625"/>
    </location>
</feature>
<feature type="chain" id="PRO_5013261496" description="TonB-dependent receptor plug domain-containing protein" evidence="11">
    <location>
        <begin position="21"/>
        <end position="681"/>
    </location>
</feature>
<keyword evidence="3 8" id="KW-1134">Transmembrane beta strand</keyword>
<dbReference type="PROSITE" id="PS52016">
    <property type="entry name" value="TONB_DEPENDENT_REC_3"/>
    <property type="match status" value="1"/>
</dbReference>
<proteinExistence type="inferred from homology"/>
<protein>
    <recommendedName>
        <fullName evidence="16">TonB-dependent receptor plug domain-containing protein</fullName>
    </recommendedName>
</protein>
<dbReference type="InterPro" id="IPR037066">
    <property type="entry name" value="Plug_dom_sf"/>
</dbReference>
<evidence type="ECO:0000259" key="13">
    <source>
        <dbReference type="Pfam" id="PF07715"/>
    </source>
</evidence>
<evidence type="ECO:0008006" key="16">
    <source>
        <dbReference type="Google" id="ProtNLM"/>
    </source>
</evidence>
<dbReference type="InterPro" id="IPR039426">
    <property type="entry name" value="TonB-dep_rcpt-like"/>
</dbReference>
<feature type="domain" description="TonB-dependent receptor plug" evidence="13">
    <location>
        <begin position="63"/>
        <end position="155"/>
    </location>
</feature>
<comment type="similarity">
    <text evidence="8 9">Belongs to the TonB-dependent receptor family.</text>
</comment>
<dbReference type="PANTHER" id="PTHR30069">
    <property type="entry name" value="TONB-DEPENDENT OUTER MEMBRANE RECEPTOR"/>
    <property type="match status" value="1"/>
</dbReference>
<dbReference type="Pfam" id="PF07715">
    <property type="entry name" value="Plug"/>
    <property type="match status" value="1"/>
</dbReference>
<evidence type="ECO:0000259" key="12">
    <source>
        <dbReference type="Pfam" id="PF00593"/>
    </source>
</evidence>
<keyword evidence="4 8" id="KW-0812">Transmembrane</keyword>
<comment type="subcellular location">
    <subcellularLocation>
        <location evidence="1 8">Cell outer membrane</location>
        <topology evidence="1 8">Multi-pass membrane protein</topology>
    </subcellularLocation>
</comment>
<evidence type="ECO:0000256" key="6">
    <source>
        <dbReference type="ARBA" id="ARBA00023136"/>
    </source>
</evidence>
<evidence type="ECO:0000256" key="10">
    <source>
        <dbReference type="SAM" id="MobiDB-lite"/>
    </source>
</evidence>
<sequence>MHRLVLAAALAALSAVSVDAQPDTTAVRDLGAVEVTASPFTLVPARAPLALAVRERTEAERATDPATALDAVGRGLPGLWISDRGNPSTGERVLVRGLGWRAAFGVRGTHVLLDGVPLTLADGQTQLNVIEAGLIERVEVLRGPASTFWGSGSAGVLSLSTEAGAPGGGRVRALGGAYGLAKAEAVARPALGAGRRLTAWGSALTQDGFRQQSAVEAYRGGFSGSADLGGGKTVGVVGLGAYLPRAESPGGITSAQAAEDPRQVRPESISQDARKRLTQGHVALSFGQPLGDARLRVTATGGARTLDNPIIPRYITLDRLSGGIRAVVEGGERVAWGVGVEAEAQRDDRLERDNDGGQPGAAVLTDQTETVRSVAVFARLGVPLGPLTVSAAARADLLEYAAEPAGAPSQSRTLGAVSPSVGLAYNTRVGGGAATLYANAAGALDAPTTTELGNRPDGAPGFNPDLRPERTWGGEVGARAAWPVAGGALGLDAAAFVAWARDLLLPTEVADVTVYRNEGEARHAGAEAGLRADGLRLRGGTLDAAVAVTVARGTFLDGPAGSETPEGNRVPGFPPHLATWTATWTTGGPLPLALGIDGEAADAYAADSAGELETDAYAVVHLRAALAGLAVGGVRATPFVTVRNVGDAQYAGSVVVNAFGGRFVEPAPGRHLAAGLSVAFD</sequence>
<keyword evidence="5 9" id="KW-0798">TonB box</keyword>
<evidence type="ECO:0000256" key="11">
    <source>
        <dbReference type="SAM" id="SignalP"/>
    </source>
</evidence>
<accession>A0A271IWY6</accession>
<organism evidence="14 15">
    <name type="scientific">Rubrivirga marina</name>
    <dbReference type="NCBI Taxonomy" id="1196024"/>
    <lineage>
        <taxon>Bacteria</taxon>
        <taxon>Pseudomonadati</taxon>
        <taxon>Rhodothermota</taxon>
        <taxon>Rhodothermia</taxon>
        <taxon>Rhodothermales</taxon>
        <taxon>Rubricoccaceae</taxon>
        <taxon>Rubrivirga</taxon>
    </lineage>
</organism>
<dbReference type="Gene3D" id="2.40.170.20">
    <property type="entry name" value="TonB-dependent receptor, beta-barrel domain"/>
    <property type="match status" value="1"/>
</dbReference>
<dbReference type="Gene3D" id="2.170.130.10">
    <property type="entry name" value="TonB-dependent receptor, plug domain"/>
    <property type="match status" value="1"/>
</dbReference>
<evidence type="ECO:0000256" key="2">
    <source>
        <dbReference type="ARBA" id="ARBA00022448"/>
    </source>
</evidence>
<dbReference type="EMBL" id="MQWD01000001">
    <property type="protein sequence ID" value="PAP75334.1"/>
    <property type="molecule type" value="Genomic_DNA"/>
</dbReference>
<name>A0A271IWY6_9BACT</name>
<dbReference type="Proteomes" id="UP000216339">
    <property type="component" value="Unassembled WGS sequence"/>
</dbReference>
<dbReference type="AlphaFoldDB" id="A0A271IWY6"/>
<dbReference type="InterPro" id="IPR012910">
    <property type="entry name" value="Plug_dom"/>
</dbReference>
<evidence type="ECO:0000313" key="14">
    <source>
        <dbReference type="EMBL" id="PAP75334.1"/>
    </source>
</evidence>
<evidence type="ECO:0000256" key="7">
    <source>
        <dbReference type="ARBA" id="ARBA00023237"/>
    </source>
</evidence>
<gene>
    <name evidence="14" type="ORF">BSZ37_02175</name>
</gene>
<dbReference type="InterPro" id="IPR000531">
    <property type="entry name" value="Beta-barrel_TonB"/>
</dbReference>
<dbReference type="Pfam" id="PF00593">
    <property type="entry name" value="TonB_dep_Rec_b-barrel"/>
    <property type="match status" value="1"/>
</dbReference>